<dbReference type="InterPro" id="IPR017937">
    <property type="entry name" value="Thioredoxin_CS"/>
</dbReference>
<evidence type="ECO:0000313" key="5">
    <source>
        <dbReference type="Proteomes" id="UP000199310"/>
    </source>
</evidence>
<dbReference type="PANTHER" id="PTHR43601:SF3">
    <property type="entry name" value="THIOREDOXIN, MITOCHONDRIAL"/>
    <property type="match status" value="1"/>
</dbReference>
<sequence>MRKKMISLMAIFSMLASLVSAQGIEFFHGTWAEAKAAAQKENKLIFVDFYTTWCGPCKFMSNEVFPLKQIGDFYNPRFISVKIDAEKGEGPELARKYGVSGYPTLIFTNPKEEVVYSVMGSTDPEVLITQGKIATTPMADFTAMTARYEKNELNKAELFQYLNLVKAKGDDKKAADVFAEYFKAIDHTITPDLFKLITSYVDNSDNAAFKYVEDNRAAFEKAVGKEKTAKYVDGTLLDEVKFARYESEGEYRSAKLLLKSKMTLDEEEELSLDANYAYNVQDEDGYMKYSKLLVDKYYWNNDFEISNVLGSVRWIKKEENLQLMKRWAERALSLKDNSLNNISLAMTYSALKDKTTALKYVAAALAASERDKDGYVKNIEMLKQMIVEGR</sequence>
<dbReference type="GO" id="GO:0045454">
    <property type="term" value="P:cell redox homeostasis"/>
    <property type="evidence" value="ECO:0007669"/>
    <property type="project" value="TreeGrafter"/>
</dbReference>
<keyword evidence="5" id="KW-1185">Reference proteome</keyword>
<proteinExistence type="predicted"/>
<dbReference type="Pfam" id="PF00085">
    <property type="entry name" value="Thioredoxin"/>
    <property type="match status" value="1"/>
</dbReference>
<evidence type="ECO:0000256" key="2">
    <source>
        <dbReference type="SAM" id="SignalP"/>
    </source>
</evidence>
<keyword evidence="2" id="KW-0732">Signal</keyword>
<organism evidence="4 5">
    <name type="scientific">Chitinophaga arvensicola</name>
    <dbReference type="NCBI Taxonomy" id="29529"/>
    <lineage>
        <taxon>Bacteria</taxon>
        <taxon>Pseudomonadati</taxon>
        <taxon>Bacteroidota</taxon>
        <taxon>Chitinophagia</taxon>
        <taxon>Chitinophagales</taxon>
        <taxon>Chitinophagaceae</taxon>
        <taxon>Chitinophaga</taxon>
    </lineage>
</organism>
<dbReference type="AlphaFoldDB" id="A0A1I0SBB4"/>
<protein>
    <submittedName>
        <fullName evidence="4">Thioredoxin</fullName>
    </submittedName>
</protein>
<keyword evidence="1" id="KW-0676">Redox-active center</keyword>
<dbReference type="CDD" id="cd02947">
    <property type="entry name" value="TRX_family"/>
    <property type="match status" value="1"/>
</dbReference>
<dbReference type="SUPFAM" id="SSF52833">
    <property type="entry name" value="Thioredoxin-like"/>
    <property type="match status" value="1"/>
</dbReference>
<dbReference type="STRING" id="29529.SAMN04488122_5823"/>
<evidence type="ECO:0000259" key="3">
    <source>
        <dbReference type="PROSITE" id="PS51352"/>
    </source>
</evidence>
<evidence type="ECO:0000313" key="4">
    <source>
        <dbReference type="EMBL" id="SEW53985.1"/>
    </source>
</evidence>
<accession>A0A1I0SBB4</accession>
<name>A0A1I0SBB4_9BACT</name>
<dbReference type="InterPro" id="IPR036249">
    <property type="entry name" value="Thioredoxin-like_sf"/>
</dbReference>
<reference evidence="5" key="1">
    <citation type="submission" date="2016-10" db="EMBL/GenBank/DDBJ databases">
        <authorList>
            <person name="Varghese N."/>
            <person name="Submissions S."/>
        </authorList>
    </citation>
    <scope>NUCLEOTIDE SEQUENCE [LARGE SCALE GENOMIC DNA]</scope>
    <source>
        <strain evidence="5">DSM 3695</strain>
    </source>
</reference>
<feature type="chain" id="PRO_5011531887" evidence="2">
    <location>
        <begin position="22"/>
        <end position="390"/>
    </location>
</feature>
<dbReference type="PROSITE" id="PS00194">
    <property type="entry name" value="THIOREDOXIN_1"/>
    <property type="match status" value="1"/>
</dbReference>
<dbReference type="PANTHER" id="PTHR43601">
    <property type="entry name" value="THIOREDOXIN, MITOCHONDRIAL"/>
    <property type="match status" value="1"/>
</dbReference>
<dbReference type="Gene3D" id="3.40.30.10">
    <property type="entry name" value="Glutaredoxin"/>
    <property type="match status" value="1"/>
</dbReference>
<evidence type="ECO:0000256" key="1">
    <source>
        <dbReference type="ARBA" id="ARBA00023284"/>
    </source>
</evidence>
<feature type="signal peptide" evidence="2">
    <location>
        <begin position="1"/>
        <end position="21"/>
    </location>
</feature>
<dbReference type="Proteomes" id="UP000199310">
    <property type="component" value="Unassembled WGS sequence"/>
</dbReference>
<dbReference type="PROSITE" id="PS51352">
    <property type="entry name" value="THIOREDOXIN_2"/>
    <property type="match status" value="1"/>
</dbReference>
<gene>
    <name evidence="4" type="ORF">SAMN04488122_5823</name>
</gene>
<dbReference type="InterPro" id="IPR013766">
    <property type="entry name" value="Thioredoxin_domain"/>
</dbReference>
<feature type="domain" description="Thioredoxin" evidence="3">
    <location>
        <begin position="7"/>
        <end position="136"/>
    </location>
</feature>
<dbReference type="RefSeq" id="WP_177192378.1">
    <property type="nucleotide sequence ID" value="NZ_FOJG01000002.1"/>
</dbReference>
<dbReference type="EMBL" id="FOJG01000002">
    <property type="protein sequence ID" value="SEW53985.1"/>
    <property type="molecule type" value="Genomic_DNA"/>
</dbReference>